<evidence type="ECO:0000256" key="6">
    <source>
        <dbReference type="ARBA" id="ARBA00022824"/>
    </source>
</evidence>
<keyword evidence="6" id="KW-0256">Endoplasmic reticulum</keyword>
<dbReference type="PANTHER" id="PTHR11711">
    <property type="entry name" value="ADP RIBOSYLATION FACTOR-RELATED"/>
    <property type="match status" value="1"/>
</dbReference>
<dbReference type="NCBIfam" id="TIGR00231">
    <property type="entry name" value="small_GTP"/>
    <property type="match status" value="1"/>
</dbReference>
<feature type="transmembrane region" description="Helical" evidence="11">
    <location>
        <begin position="35"/>
        <end position="55"/>
    </location>
</feature>
<evidence type="ECO:0000256" key="8">
    <source>
        <dbReference type="ARBA" id="ARBA00023134"/>
    </source>
</evidence>
<evidence type="ECO:0000256" key="5">
    <source>
        <dbReference type="ARBA" id="ARBA00022741"/>
    </source>
</evidence>
<comment type="similarity">
    <text evidence="2">Belongs to the SRP receptor beta subunit family.</text>
</comment>
<dbReference type="InterPro" id="IPR005225">
    <property type="entry name" value="Small_GTP-bd"/>
</dbReference>
<keyword evidence="10 12" id="KW-0675">Receptor</keyword>
<evidence type="ECO:0000256" key="10">
    <source>
        <dbReference type="ARBA" id="ARBA00023170"/>
    </source>
</evidence>
<comment type="subcellular location">
    <subcellularLocation>
        <location evidence="1">Endoplasmic reticulum membrane</location>
        <topology evidence="1">Single-pass membrane protein</topology>
    </subcellularLocation>
</comment>
<gene>
    <name evidence="12" type="ORF">AKO1_005603</name>
</gene>
<protein>
    <recommendedName>
        <fullName evidence="3">Signal recognition particle receptor subunit beta</fullName>
    </recommendedName>
</protein>
<dbReference type="Proteomes" id="UP001431209">
    <property type="component" value="Unassembled WGS sequence"/>
</dbReference>
<accession>A0AAW2YJD5</accession>
<name>A0AAW2YJD5_9EUKA</name>
<dbReference type="GO" id="GO:0005789">
    <property type="term" value="C:endoplasmic reticulum membrane"/>
    <property type="evidence" value="ECO:0007669"/>
    <property type="project" value="UniProtKB-SubCell"/>
</dbReference>
<evidence type="ECO:0000256" key="9">
    <source>
        <dbReference type="ARBA" id="ARBA00023136"/>
    </source>
</evidence>
<sequence>MSQILRTLDDSAVGKSIEPLLSQLNMRVFGLEGPVVSPSIALALVVTFVSCILLLMRKSKSKGKRDVLLLLGLPNSGKTALFYKLKDGKEFQTATSMKENDATFQPVISKDGQKSRSLLHVVDSAGHERLRHVAFQFLPVTKAIVYMVDSVDFEDNAAPNAEYLYDLLTNSLVINNEIPILITCNKLDLALFKKLSIKKKLENEINKIRKTRSAQPETEGEEDEDHKVLDLMDNEEEVFDFGKARTDVSFVESIVTGDKIEDILNFTAQHLKISI</sequence>
<dbReference type="EMBL" id="JAOPGA020000123">
    <property type="protein sequence ID" value="KAL0476941.1"/>
    <property type="molecule type" value="Genomic_DNA"/>
</dbReference>
<dbReference type="InterPro" id="IPR027417">
    <property type="entry name" value="P-loop_NTPase"/>
</dbReference>
<dbReference type="AlphaFoldDB" id="A0AAW2YJD5"/>
<proteinExistence type="inferred from homology"/>
<evidence type="ECO:0000256" key="7">
    <source>
        <dbReference type="ARBA" id="ARBA00022989"/>
    </source>
</evidence>
<keyword evidence="8" id="KW-0342">GTP-binding</keyword>
<dbReference type="InterPro" id="IPR024156">
    <property type="entry name" value="Small_GTPase_ARF"/>
</dbReference>
<dbReference type="GO" id="GO:0005525">
    <property type="term" value="F:GTP binding"/>
    <property type="evidence" value="ECO:0007669"/>
    <property type="project" value="UniProtKB-KW"/>
</dbReference>
<organism evidence="12 13">
    <name type="scientific">Acrasis kona</name>
    <dbReference type="NCBI Taxonomy" id="1008807"/>
    <lineage>
        <taxon>Eukaryota</taxon>
        <taxon>Discoba</taxon>
        <taxon>Heterolobosea</taxon>
        <taxon>Tetramitia</taxon>
        <taxon>Eutetramitia</taxon>
        <taxon>Acrasidae</taxon>
        <taxon>Acrasis</taxon>
    </lineage>
</organism>
<dbReference type="SUPFAM" id="SSF52540">
    <property type="entry name" value="P-loop containing nucleoside triphosphate hydrolases"/>
    <property type="match status" value="1"/>
</dbReference>
<evidence type="ECO:0000313" key="13">
    <source>
        <dbReference type="Proteomes" id="UP001431209"/>
    </source>
</evidence>
<dbReference type="CDD" id="cd04105">
    <property type="entry name" value="SR_beta"/>
    <property type="match status" value="1"/>
</dbReference>
<keyword evidence="4 11" id="KW-0812">Transmembrane</keyword>
<evidence type="ECO:0000313" key="12">
    <source>
        <dbReference type="EMBL" id="KAL0476941.1"/>
    </source>
</evidence>
<evidence type="ECO:0000256" key="2">
    <source>
        <dbReference type="ARBA" id="ARBA00005619"/>
    </source>
</evidence>
<comment type="caution">
    <text evidence="12">The sequence shown here is derived from an EMBL/GenBank/DDBJ whole genome shotgun (WGS) entry which is preliminary data.</text>
</comment>
<evidence type="ECO:0000256" key="3">
    <source>
        <dbReference type="ARBA" id="ARBA00020256"/>
    </source>
</evidence>
<reference evidence="12 13" key="1">
    <citation type="submission" date="2024-03" db="EMBL/GenBank/DDBJ databases">
        <title>The Acrasis kona genome and developmental transcriptomes reveal deep origins of eukaryotic multicellular pathways.</title>
        <authorList>
            <person name="Sheikh S."/>
            <person name="Fu C.-J."/>
            <person name="Brown M.W."/>
            <person name="Baldauf S.L."/>
        </authorList>
    </citation>
    <scope>NUCLEOTIDE SEQUENCE [LARGE SCALE GENOMIC DNA]</scope>
    <source>
        <strain evidence="12 13">ATCC MYA-3509</strain>
    </source>
</reference>
<evidence type="ECO:0000256" key="4">
    <source>
        <dbReference type="ARBA" id="ARBA00022692"/>
    </source>
</evidence>
<evidence type="ECO:0000256" key="11">
    <source>
        <dbReference type="SAM" id="Phobius"/>
    </source>
</evidence>
<evidence type="ECO:0000256" key="1">
    <source>
        <dbReference type="ARBA" id="ARBA00004389"/>
    </source>
</evidence>
<keyword evidence="9 11" id="KW-0472">Membrane</keyword>
<keyword evidence="5" id="KW-0547">Nucleotide-binding</keyword>
<keyword evidence="7 11" id="KW-1133">Transmembrane helix</keyword>
<dbReference type="Gene3D" id="3.40.50.300">
    <property type="entry name" value="P-loop containing nucleotide triphosphate hydrolases"/>
    <property type="match status" value="1"/>
</dbReference>
<dbReference type="Pfam" id="PF09439">
    <property type="entry name" value="SRPRB"/>
    <property type="match status" value="1"/>
</dbReference>
<keyword evidence="13" id="KW-1185">Reference proteome</keyword>
<dbReference type="InterPro" id="IPR019009">
    <property type="entry name" value="SRP_receptor_beta_su"/>
</dbReference>